<dbReference type="InterPro" id="IPR001173">
    <property type="entry name" value="Glyco_trans_2-like"/>
</dbReference>
<dbReference type="CDD" id="cd00761">
    <property type="entry name" value="Glyco_tranf_GTA_type"/>
    <property type="match status" value="1"/>
</dbReference>
<evidence type="ECO:0000313" key="3">
    <source>
        <dbReference type="Proteomes" id="UP000019364"/>
    </source>
</evidence>
<comment type="caution">
    <text evidence="2">The sequence shown here is derived from an EMBL/GenBank/DDBJ whole genome shotgun (WGS) entry which is preliminary data.</text>
</comment>
<protein>
    <submittedName>
        <fullName evidence="2">Glycosyl transferase</fullName>
    </submittedName>
</protein>
<keyword evidence="2" id="KW-0808">Transferase</keyword>
<proteinExistence type="predicted"/>
<name>W7Z553_9BACL</name>
<organism evidence="2 3">
    <name type="scientific">Paenibacillus pini JCM 16418</name>
    <dbReference type="NCBI Taxonomy" id="1236976"/>
    <lineage>
        <taxon>Bacteria</taxon>
        <taxon>Bacillati</taxon>
        <taxon>Bacillota</taxon>
        <taxon>Bacilli</taxon>
        <taxon>Bacillales</taxon>
        <taxon>Paenibacillaceae</taxon>
        <taxon>Paenibacillus</taxon>
    </lineage>
</organism>
<dbReference type="Proteomes" id="UP000019364">
    <property type="component" value="Unassembled WGS sequence"/>
</dbReference>
<dbReference type="Pfam" id="PF00535">
    <property type="entry name" value="Glycos_transf_2"/>
    <property type="match status" value="1"/>
</dbReference>
<dbReference type="GO" id="GO:0016740">
    <property type="term" value="F:transferase activity"/>
    <property type="evidence" value="ECO:0007669"/>
    <property type="project" value="UniProtKB-KW"/>
</dbReference>
<dbReference type="SUPFAM" id="SSF53448">
    <property type="entry name" value="Nucleotide-diphospho-sugar transferases"/>
    <property type="match status" value="1"/>
</dbReference>
<dbReference type="Gene3D" id="3.90.550.10">
    <property type="entry name" value="Spore Coat Polysaccharide Biosynthesis Protein SpsA, Chain A"/>
    <property type="match status" value="1"/>
</dbReference>
<keyword evidence="3" id="KW-1185">Reference proteome</keyword>
<sequence>MPVYKQKPEFLTAALQSVLNQEWNQFRLVIVIDGAPEMEPQIRAIVGTDPRVELLHHEHNKGVAATLNTGFARLYEDHDIEYLTWVSSDNIYGPRFLDVLRQALVEGPEELGLVYSCFEPMDNDNKHLYSELDLSALRQFQGQPKDALLDSSIVAVSFMYKSRYAQLTRGYDLIPVEDYDYWLQLTDHCEIKFIPTELMEYRVDSTFSVSAQLKSVEKQRHWRYTYHLARHQARTRRHIAPEITILFPVSVGDQNAINRIENLYNQSFSNYVCYVLDLSPTKQGIEVLSQVPHPLTDFQHHPNVDIASAVKIAASQVTTPYTMWIGPNDFPTVVDLQMLYDNLCKQDPSVWSNYFAPVDFGINYRWQLMTERPDWVNELFRTPHLIQYLNYKTIENE</sequence>
<dbReference type="eggNOG" id="COG1216">
    <property type="taxonomic scope" value="Bacteria"/>
</dbReference>
<reference evidence="2 3" key="1">
    <citation type="journal article" date="2014" name="Genome Announc.">
        <title>Draft Genome Sequence of Paenibacillus pini JCM 16418T, Isolated from the Rhizosphere of Pine Tree.</title>
        <authorList>
            <person name="Yuki M."/>
            <person name="Oshima K."/>
            <person name="Suda W."/>
            <person name="Oshida Y."/>
            <person name="Kitamura K."/>
            <person name="Iida Y."/>
            <person name="Hattori M."/>
            <person name="Ohkuma M."/>
        </authorList>
    </citation>
    <scope>NUCLEOTIDE SEQUENCE [LARGE SCALE GENOMIC DNA]</scope>
    <source>
        <strain evidence="2 3">JCM 16418</strain>
    </source>
</reference>
<dbReference type="STRING" id="1236976.JCM16418_3600"/>
<dbReference type="EMBL" id="BAVZ01000012">
    <property type="protein sequence ID" value="GAF09459.1"/>
    <property type="molecule type" value="Genomic_DNA"/>
</dbReference>
<feature type="domain" description="Glycosyltransferase 2-like" evidence="1">
    <location>
        <begin position="1"/>
        <end position="149"/>
    </location>
</feature>
<evidence type="ECO:0000313" key="2">
    <source>
        <dbReference type="EMBL" id="GAF09459.1"/>
    </source>
</evidence>
<dbReference type="RefSeq" id="WP_242403867.1">
    <property type="nucleotide sequence ID" value="NZ_BAVZ01000012.1"/>
</dbReference>
<gene>
    <name evidence="2" type="ORF">JCM16418_3600</name>
</gene>
<evidence type="ECO:0000259" key="1">
    <source>
        <dbReference type="Pfam" id="PF00535"/>
    </source>
</evidence>
<dbReference type="AlphaFoldDB" id="W7Z553"/>
<accession>W7Z553</accession>
<dbReference type="InterPro" id="IPR029044">
    <property type="entry name" value="Nucleotide-diphossugar_trans"/>
</dbReference>